<protein>
    <submittedName>
        <fullName evidence="1">Uncharacterized protein</fullName>
    </submittedName>
</protein>
<dbReference type="Proteomes" id="UP000230233">
    <property type="component" value="Chromosome II"/>
</dbReference>
<name>A0A2G5V1G2_9PELO</name>
<comment type="caution">
    <text evidence="1">The sequence shown here is derived from an EMBL/GenBank/DDBJ whole genome shotgun (WGS) entry which is preliminary data.</text>
</comment>
<proteinExistence type="predicted"/>
<dbReference type="STRING" id="1611254.A0A2G5V1G2"/>
<keyword evidence="2" id="KW-1185">Reference proteome</keyword>
<sequence>MFEEQNEITNPVRLPRHHPSRIAPPFFFRYSRSSFYTDVPIITFINPYSSSPFLFSLLTFFPSCYTYFPDRSSSSSRLHSTSHRFQCALMSRKNGFTVVYMFILFSISRVTSEEFELENTEALVECVQCVQLWRSASAKEGKVCTSGASTCRGNACFMRQCKHCPVYQYMSGCVNFTPWQLADLEMNRRTSELRMRRVGAVLLCEDTFNQTTCVCNRRDKCNSIHSRLPFATYSEGLFRGVVNFDTIIAGIDPRYLEVMSGYHFRFLASSSSSSSSSFISSIAIILLFLFLSH</sequence>
<dbReference type="AlphaFoldDB" id="A0A2G5V1G2"/>
<gene>
    <name evidence="1" type="primary">Cni-F46C5.2</name>
    <name evidence="1" type="synonym">Cnig_chr_II.g5558</name>
    <name evidence="1" type="ORF">B9Z55_005558</name>
</gene>
<evidence type="ECO:0000313" key="1">
    <source>
        <dbReference type="EMBL" id="PIC45589.1"/>
    </source>
</evidence>
<organism evidence="1 2">
    <name type="scientific">Caenorhabditis nigoni</name>
    <dbReference type="NCBI Taxonomy" id="1611254"/>
    <lineage>
        <taxon>Eukaryota</taxon>
        <taxon>Metazoa</taxon>
        <taxon>Ecdysozoa</taxon>
        <taxon>Nematoda</taxon>
        <taxon>Chromadorea</taxon>
        <taxon>Rhabditida</taxon>
        <taxon>Rhabditina</taxon>
        <taxon>Rhabditomorpha</taxon>
        <taxon>Rhabditoidea</taxon>
        <taxon>Rhabditidae</taxon>
        <taxon>Peloderinae</taxon>
        <taxon>Caenorhabditis</taxon>
    </lineage>
</organism>
<dbReference type="EMBL" id="PDUG01000002">
    <property type="protein sequence ID" value="PIC45589.1"/>
    <property type="molecule type" value="Genomic_DNA"/>
</dbReference>
<evidence type="ECO:0000313" key="2">
    <source>
        <dbReference type="Proteomes" id="UP000230233"/>
    </source>
</evidence>
<dbReference type="OrthoDB" id="5781490at2759"/>
<reference evidence="2" key="1">
    <citation type="submission" date="2017-10" db="EMBL/GenBank/DDBJ databases">
        <title>Rapid genome shrinkage in a self-fertile nematode reveals novel sperm competition proteins.</title>
        <authorList>
            <person name="Yin D."/>
            <person name="Schwarz E.M."/>
            <person name="Thomas C.G."/>
            <person name="Felde R.L."/>
            <person name="Korf I.F."/>
            <person name="Cutter A.D."/>
            <person name="Schartner C.M."/>
            <person name="Ralston E.J."/>
            <person name="Meyer B.J."/>
            <person name="Haag E.S."/>
        </authorList>
    </citation>
    <scope>NUCLEOTIDE SEQUENCE [LARGE SCALE GENOMIC DNA]</scope>
    <source>
        <strain evidence="2">JU1422</strain>
    </source>
</reference>
<accession>A0A2G5V1G2</accession>